<name>A0A8B2ZHV2_STAWA</name>
<dbReference type="EMBL" id="QSTD01000009">
    <property type="protein sequence ID" value="RGM28301.1"/>
    <property type="molecule type" value="Genomic_DNA"/>
</dbReference>
<evidence type="ECO:0008006" key="3">
    <source>
        <dbReference type="Google" id="ProtNLM"/>
    </source>
</evidence>
<dbReference type="RefSeq" id="WP_117725956.1">
    <property type="nucleotide sequence ID" value="NZ_CABMFV010000009.1"/>
</dbReference>
<organism evidence="1 2">
    <name type="scientific">Staphylococcus warneri</name>
    <dbReference type="NCBI Taxonomy" id="1292"/>
    <lineage>
        <taxon>Bacteria</taxon>
        <taxon>Bacillati</taxon>
        <taxon>Bacillota</taxon>
        <taxon>Bacilli</taxon>
        <taxon>Bacillales</taxon>
        <taxon>Staphylococcaceae</taxon>
        <taxon>Staphylococcus</taxon>
    </lineage>
</organism>
<reference evidence="1 2" key="1">
    <citation type="submission" date="2018-08" db="EMBL/GenBank/DDBJ databases">
        <title>A genome reference for cultivated species of the human gut microbiota.</title>
        <authorList>
            <person name="Zou Y."/>
            <person name="Xue W."/>
            <person name="Luo G."/>
        </authorList>
    </citation>
    <scope>NUCLEOTIDE SEQUENCE [LARGE SCALE GENOMIC DNA]</scope>
    <source>
        <strain evidence="1 2">OM08-17AT</strain>
    </source>
</reference>
<comment type="caution">
    <text evidence="1">The sequence shown here is derived from an EMBL/GenBank/DDBJ whole genome shotgun (WGS) entry which is preliminary data.</text>
</comment>
<dbReference type="AlphaFoldDB" id="A0A8B2ZHV2"/>
<sequence length="73" mass="8670">MADERFTTDRDVLIAHTKKILHSNVKVPYIAEQIDMNIKQLYSYRNGHKDIEKAQIGTLLKFEKLYQKIKHQL</sequence>
<dbReference type="Proteomes" id="UP000261016">
    <property type="component" value="Unassembled WGS sequence"/>
</dbReference>
<protein>
    <recommendedName>
        <fullName evidence="3">XRE family transcriptional regulator</fullName>
    </recommendedName>
</protein>
<gene>
    <name evidence="1" type="ORF">DXC19_11485</name>
</gene>
<evidence type="ECO:0000313" key="2">
    <source>
        <dbReference type="Proteomes" id="UP000261016"/>
    </source>
</evidence>
<evidence type="ECO:0000313" key="1">
    <source>
        <dbReference type="EMBL" id="RGM28301.1"/>
    </source>
</evidence>
<accession>A0A8B2ZHV2</accession>
<proteinExistence type="predicted"/>